<dbReference type="NCBIfam" id="NF007038">
    <property type="entry name" value="PRK09496.2-6"/>
    <property type="match status" value="1"/>
</dbReference>
<keyword evidence="2" id="KW-0813">Transport</keyword>
<dbReference type="InterPro" id="IPR036721">
    <property type="entry name" value="RCK_C_sf"/>
</dbReference>
<dbReference type="PANTHER" id="PTHR43833">
    <property type="entry name" value="POTASSIUM CHANNEL PROTEIN 2-RELATED-RELATED"/>
    <property type="match status" value="1"/>
</dbReference>
<dbReference type="NCBIfam" id="NF007039">
    <property type="entry name" value="PRK09496.3-2"/>
    <property type="match status" value="1"/>
</dbReference>
<dbReference type="Gene3D" id="3.40.50.720">
    <property type="entry name" value="NAD(P)-binding Rossmann-like Domain"/>
    <property type="match status" value="2"/>
</dbReference>
<dbReference type="PROSITE" id="PS51201">
    <property type="entry name" value="RCK_N"/>
    <property type="match status" value="2"/>
</dbReference>
<dbReference type="RefSeq" id="WP_304143873.1">
    <property type="nucleotide sequence ID" value="NZ_JAOAIE010000033.1"/>
</dbReference>
<sequence>MRIIIAGMGDVGYQLAKQLSSENNDIVAIDLDHDRLHYTDQMADILTIEGSSTSIKVLEEAKIDKADLLVAVTSSEEANIATAILGKKLGAKKTIARIANAEYLDPRHGVNFTELGIDFMIYPEELAAQETVNLINRTAATDIIEFENGKLQVIGLKIDKNAPIIHKSLSEISKQYSSFDFRVVAIYRNFRTIIPKGNDKFLPNDQIFVISKSEALETVLKLAGKENIKFDNIMILGGGKIGRRVASLLSDKMTVKLIDSNPEKAFELADELPNALIIQGDGRDIDLLAQEGIIDVDAFIAVTEDAETNIITCLMAKHLGVKKVIALVDKVEYVPLTQTIGLDSLINKKLIAANNIVRFIKKGEIISYSSLEGIDAVVMEFVAQPGSKITEDVISESEFPKDAIIGGFIRKNESFIALGSSKINPGDKVVVFSLPEAVSKLDKFFK</sequence>
<dbReference type="InterPro" id="IPR036291">
    <property type="entry name" value="NAD(P)-bd_dom_sf"/>
</dbReference>
<dbReference type="PRINTS" id="PR00335">
    <property type="entry name" value="KUPTAKETRKA"/>
</dbReference>
<gene>
    <name evidence="9" type="primary">trkA</name>
    <name evidence="9" type="ORF">ENS31_12115</name>
</gene>
<keyword evidence="3" id="KW-0633">Potassium transport</keyword>
<dbReference type="AlphaFoldDB" id="A0A7V3E8B2"/>
<evidence type="ECO:0000256" key="2">
    <source>
        <dbReference type="ARBA" id="ARBA00022448"/>
    </source>
</evidence>
<dbReference type="PANTHER" id="PTHR43833:SF5">
    <property type="entry name" value="TRK SYSTEM POTASSIUM UPTAKE PROTEIN TRKA"/>
    <property type="match status" value="1"/>
</dbReference>
<dbReference type="InterPro" id="IPR003148">
    <property type="entry name" value="RCK_N"/>
</dbReference>
<dbReference type="SUPFAM" id="SSF51735">
    <property type="entry name" value="NAD(P)-binding Rossmann-fold domains"/>
    <property type="match status" value="2"/>
</dbReference>
<reference evidence="9" key="1">
    <citation type="journal article" date="2020" name="mSystems">
        <title>Genome- and Community-Level Interaction Insights into Carbon Utilization and Element Cycling Functions of Hydrothermarchaeota in Hydrothermal Sediment.</title>
        <authorList>
            <person name="Zhou Z."/>
            <person name="Liu Y."/>
            <person name="Xu W."/>
            <person name="Pan J."/>
            <person name="Luo Z.H."/>
            <person name="Li M."/>
        </authorList>
    </citation>
    <scope>NUCLEOTIDE SEQUENCE [LARGE SCALE GENOMIC DNA]</scope>
    <source>
        <strain evidence="9">SpSt-479</strain>
    </source>
</reference>
<dbReference type="GO" id="GO:0015079">
    <property type="term" value="F:potassium ion transmembrane transporter activity"/>
    <property type="evidence" value="ECO:0007669"/>
    <property type="project" value="InterPro"/>
</dbReference>
<accession>A0A7V3E8B2</accession>
<keyword evidence="6" id="KW-0406">Ion transport</keyword>
<evidence type="ECO:0000313" key="9">
    <source>
        <dbReference type="EMBL" id="HFI92253.1"/>
    </source>
</evidence>
<keyword evidence="5" id="KW-0520">NAD</keyword>
<protein>
    <recommendedName>
        <fullName evidence="1">Trk system potassium uptake protein TrkA</fullName>
    </recommendedName>
</protein>
<dbReference type="PROSITE" id="PS51202">
    <property type="entry name" value="RCK_C"/>
    <property type="match status" value="2"/>
</dbReference>
<feature type="domain" description="RCK N-terminal" evidence="7">
    <location>
        <begin position="1"/>
        <end position="121"/>
    </location>
</feature>
<organism evidence="9">
    <name type="scientific">Ignavibacterium album</name>
    <dbReference type="NCBI Taxonomy" id="591197"/>
    <lineage>
        <taxon>Bacteria</taxon>
        <taxon>Pseudomonadati</taxon>
        <taxon>Ignavibacteriota</taxon>
        <taxon>Ignavibacteria</taxon>
        <taxon>Ignavibacteriales</taxon>
        <taxon>Ignavibacteriaceae</taxon>
        <taxon>Ignavibacterium</taxon>
    </lineage>
</organism>
<evidence type="ECO:0000259" key="7">
    <source>
        <dbReference type="PROSITE" id="PS51201"/>
    </source>
</evidence>
<evidence type="ECO:0000256" key="3">
    <source>
        <dbReference type="ARBA" id="ARBA00022538"/>
    </source>
</evidence>
<dbReference type="InterPro" id="IPR006036">
    <property type="entry name" value="K_uptake_TrkA"/>
</dbReference>
<evidence type="ECO:0000256" key="1">
    <source>
        <dbReference type="ARBA" id="ARBA00017378"/>
    </source>
</evidence>
<dbReference type="EMBL" id="DSUJ01000010">
    <property type="protein sequence ID" value="HFI92253.1"/>
    <property type="molecule type" value="Genomic_DNA"/>
</dbReference>
<feature type="domain" description="RCK N-terminal" evidence="7">
    <location>
        <begin position="230"/>
        <end position="346"/>
    </location>
</feature>
<dbReference type="NCBIfam" id="NF007032">
    <property type="entry name" value="PRK09496.1-4"/>
    <property type="match status" value="1"/>
</dbReference>
<dbReference type="Pfam" id="PF02080">
    <property type="entry name" value="TrkA_C"/>
    <property type="match status" value="2"/>
</dbReference>
<evidence type="ECO:0000259" key="8">
    <source>
        <dbReference type="PROSITE" id="PS51202"/>
    </source>
</evidence>
<dbReference type="InterPro" id="IPR006037">
    <property type="entry name" value="RCK_C"/>
</dbReference>
<evidence type="ECO:0000256" key="5">
    <source>
        <dbReference type="ARBA" id="ARBA00023027"/>
    </source>
</evidence>
<feature type="domain" description="RCK C-terminal" evidence="8">
    <location>
        <begin position="141"/>
        <end position="225"/>
    </location>
</feature>
<evidence type="ECO:0000256" key="4">
    <source>
        <dbReference type="ARBA" id="ARBA00022958"/>
    </source>
</evidence>
<dbReference type="NCBIfam" id="NF007031">
    <property type="entry name" value="PRK09496.1-2"/>
    <property type="match status" value="1"/>
</dbReference>
<proteinExistence type="predicted"/>
<dbReference type="Pfam" id="PF02254">
    <property type="entry name" value="TrkA_N"/>
    <property type="match status" value="2"/>
</dbReference>
<dbReference type="SUPFAM" id="SSF116726">
    <property type="entry name" value="TrkA C-terminal domain-like"/>
    <property type="match status" value="2"/>
</dbReference>
<name>A0A7V3E8B2_9BACT</name>
<dbReference type="InterPro" id="IPR050721">
    <property type="entry name" value="Trk_Ktr_HKT_K-transport"/>
</dbReference>
<dbReference type="GO" id="GO:0005886">
    <property type="term" value="C:plasma membrane"/>
    <property type="evidence" value="ECO:0007669"/>
    <property type="project" value="InterPro"/>
</dbReference>
<evidence type="ECO:0000256" key="6">
    <source>
        <dbReference type="ARBA" id="ARBA00023065"/>
    </source>
</evidence>
<comment type="caution">
    <text evidence="9">The sequence shown here is derived from an EMBL/GenBank/DDBJ whole genome shotgun (WGS) entry which is preliminary data.</text>
</comment>
<dbReference type="Gene3D" id="3.30.70.1450">
    <property type="entry name" value="Regulator of K+ conductance, C-terminal domain"/>
    <property type="match status" value="2"/>
</dbReference>
<feature type="domain" description="RCK C-terminal" evidence="8">
    <location>
        <begin position="366"/>
        <end position="446"/>
    </location>
</feature>
<keyword evidence="4" id="KW-0630">Potassium</keyword>
<dbReference type="NCBIfam" id="NF007041">
    <property type="entry name" value="PRK09496.3-4"/>
    <property type="match status" value="1"/>
</dbReference>